<evidence type="ECO:0000313" key="1">
    <source>
        <dbReference type="EMBL" id="CAB4138693.1"/>
    </source>
</evidence>
<name>A0A6J5LZK3_9CAUD</name>
<reference evidence="1" key="1">
    <citation type="submission" date="2020-04" db="EMBL/GenBank/DDBJ databases">
        <authorList>
            <person name="Chiriac C."/>
            <person name="Salcher M."/>
            <person name="Ghai R."/>
            <person name="Kavagutti S V."/>
        </authorList>
    </citation>
    <scope>NUCLEOTIDE SEQUENCE</scope>
</reference>
<proteinExistence type="predicted"/>
<dbReference type="EMBL" id="LR796348">
    <property type="protein sequence ID" value="CAB4138693.1"/>
    <property type="molecule type" value="Genomic_DNA"/>
</dbReference>
<sequence>MSFPSFSPGEVLNASDMNAVGLWRVTTVSPTAATTIAVNNCFTSDYTNYTIIVTPISLASASDITLRLRVGGTPDTSGNYFLANIFVENTSIQSLGENATTNWRAMNIGAAGITGRNSLKFDLYGPAVATPTRYQMNSGGWSGSQIRYRSAVGFHDLSTAYDGFDLTASSNITATISVYGYNKS</sequence>
<gene>
    <name evidence="1" type="ORF">UFOVP335_9</name>
</gene>
<accession>A0A6J5LZK3</accession>
<protein>
    <submittedName>
        <fullName evidence="1">Uncharacterized protein</fullName>
    </submittedName>
</protein>
<organism evidence="1">
    <name type="scientific">uncultured Caudovirales phage</name>
    <dbReference type="NCBI Taxonomy" id="2100421"/>
    <lineage>
        <taxon>Viruses</taxon>
        <taxon>Duplodnaviria</taxon>
        <taxon>Heunggongvirae</taxon>
        <taxon>Uroviricota</taxon>
        <taxon>Caudoviricetes</taxon>
        <taxon>Peduoviridae</taxon>
        <taxon>Maltschvirus</taxon>
        <taxon>Maltschvirus maltsch</taxon>
    </lineage>
</organism>